<dbReference type="Pfam" id="PF03372">
    <property type="entry name" value="Exo_endo_phos"/>
    <property type="match status" value="1"/>
</dbReference>
<accession>A0A183TUQ6</accession>
<dbReference type="InterPro" id="IPR005135">
    <property type="entry name" value="Endo/exonuclease/phosphatase"/>
</dbReference>
<proteinExistence type="predicted"/>
<protein>
    <submittedName>
        <fullName evidence="3">Endo/exonuclease/phosphatase domain-containing protein</fullName>
    </submittedName>
</protein>
<evidence type="ECO:0000256" key="1">
    <source>
        <dbReference type="SAM" id="MobiDB-lite"/>
    </source>
</evidence>
<evidence type="ECO:0000313" key="3">
    <source>
        <dbReference type="WBParaSite" id="SSLN_0002095101-mRNA-1"/>
    </source>
</evidence>
<evidence type="ECO:0000259" key="2">
    <source>
        <dbReference type="Pfam" id="PF03372"/>
    </source>
</evidence>
<dbReference type="SUPFAM" id="SSF56219">
    <property type="entry name" value="DNase I-like"/>
    <property type="match status" value="1"/>
</dbReference>
<name>A0A183TUQ6_SCHSO</name>
<reference evidence="3" key="1">
    <citation type="submission" date="2016-06" db="UniProtKB">
        <authorList>
            <consortium name="WormBaseParasite"/>
        </authorList>
    </citation>
    <scope>IDENTIFICATION</scope>
</reference>
<dbReference type="WBParaSite" id="SSLN_0002095101-mRNA-1">
    <property type="protein sequence ID" value="SSLN_0002095101-mRNA-1"/>
    <property type="gene ID" value="SSLN_0002095101"/>
</dbReference>
<feature type="domain" description="Endonuclease/exonuclease/phosphatase" evidence="2">
    <location>
        <begin position="51"/>
        <end position="125"/>
    </location>
</feature>
<sequence>LEDVGGQLHLLLEWPADSLSGSAGGGRGPATLSSGAAGQRQSDATLVLQAWNVRSILDNPRSNRPERRTALVARELARYKVDIAALSETRFSEQGQLEEVGASYTFILERPAKGRATRRWCCLCHYNFFWSGWPKAERRDTGVAF</sequence>
<organism evidence="3">
    <name type="scientific">Schistocephalus solidus</name>
    <name type="common">Tapeworm</name>
    <dbReference type="NCBI Taxonomy" id="70667"/>
    <lineage>
        <taxon>Eukaryota</taxon>
        <taxon>Metazoa</taxon>
        <taxon>Spiralia</taxon>
        <taxon>Lophotrochozoa</taxon>
        <taxon>Platyhelminthes</taxon>
        <taxon>Cestoda</taxon>
        <taxon>Eucestoda</taxon>
        <taxon>Diphyllobothriidea</taxon>
        <taxon>Diphyllobothriidae</taxon>
        <taxon>Schistocephalus</taxon>
    </lineage>
</organism>
<dbReference type="GO" id="GO:0003824">
    <property type="term" value="F:catalytic activity"/>
    <property type="evidence" value="ECO:0007669"/>
    <property type="project" value="InterPro"/>
</dbReference>
<feature type="region of interest" description="Disordered" evidence="1">
    <location>
        <begin position="20"/>
        <end position="39"/>
    </location>
</feature>
<dbReference type="AlphaFoldDB" id="A0A183TUQ6"/>
<dbReference type="InterPro" id="IPR036691">
    <property type="entry name" value="Endo/exonu/phosph_ase_sf"/>
</dbReference>